<feature type="compositionally biased region" description="Acidic residues" evidence="1">
    <location>
        <begin position="132"/>
        <end position="145"/>
    </location>
</feature>
<organism evidence="2 3">
    <name type="scientific">Ophiocordyceps camponoti-floridani</name>
    <dbReference type="NCBI Taxonomy" id="2030778"/>
    <lineage>
        <taxon>Eukaryota</taxon>
        <taxon>Fungi</taxon>
        <taxon>Dikarya</taxon>
        <taxon>Ascomycota</taxon>
        <taxon>Pezizomycotina</taxon>
        <taxon>Sordariomycetes</taxon>
        <taxon>Hypocreomycetidae</taxon>
        <taxon>Hypocreales</taxon>
        <taxon>Ophiocordycipitaceae</taxon>
        <taxon>Ophiocordyceps</taxon>
    </lineage>
</organism>
<comment type="caution">
    <text evidence="2">The sequence shown here is derived from an EMBL/GenBank/DDBJ whole genome shotgun (WGS) entry which is preliminary data.</text>
</comment>
<evidence type="ECO:0000313" key="2">
    <source>
        <dbReference type="EMBL" id="KAF4584128.1"/>
    </source>
</evidence>
<feature type="compositionally biased region" description="Low complexity" evidence="1">
    <location>
        <begin position="166"/>
        <end position="175"/>
    </location>
</feature>
<name>A0A8H4VC53_9HYPO</name>
<evidence type="ECO:0000313" key="3">
    <source>
        <dbReference type="Proteomes" id="UP000562929"/>
    </source>
</evidence>
<gene>
    <name evidence="2" type="ORF">GQ602_005501</name>
</gene>
<protein>
    <submittedName>
        <fullName evidence="2">Uncharacterized protein</fullName>
    </submittedName>
</protein>
<feature type="region of interest" description="Disordered" evidence="1">
    <location>
        <begin position="1"/>
        <end position="200"/>
    </location>
</feature>
<evidence type="ECO:0000256" key="1">
    <source>
        <dbReference type="SAM" id="MobiDB-lite"/>
    </source>
</evidence>
<reference evidence="2 3" key="1">
    <citation type="journal article" date="2020" name="G3 (Bethesda)">
        <title>Genetic Underpinnings of Host Manipulation by Ophiocordyceps as Revealed by Comparative Transcriptomics.</title>
        <authorList>
            <person name="Will I."/>
            <person name="Das B."/>
            <person name="Trinh T."/>
            <person name="Brachmann A."/>
            <person name="Ohm R.A."/>
            <person name="de Bekker C."/>
        </authorList>
    </citation>
    <scope>NUCLEOTIDE SEQUENCE [LARGE SCALE GENOMIC DNA]</scope>
    <source>
        <strain evidence="2 3">EC05</strain>
    </source>
</reference>
<feature type="compositionally biased region" description="Polar residues" evidence="1">
    <location>
        <begin position="19"/>
        <end position="33"/>
    </location>
</feature>
<dbReference type="EMBL" id="JAACLJ010000006">
    <property type="protein sequence ID" value="KAF4584128.1"/>
    <property type="molecule type" value="Genomic_DNA"/>
</dbReference>
<dbReference type="Proteomes" id="UP000562929">
    <property type="component" value="Unassembled WGS sequence"/>
</dbReference>
<keyword evidence="3" id="KW-1185">Reference proteome</keyword>
<feature type="compositionally biased region" description="Basic and acidic residues" evidence="1">
    <location>
        <begin position="78"/>
        <end position="91"/>
    </location>
</feature>
<dbReference type="AlphaFoldDB" id="A0A8H4VC53"/>
<dbReference type="OrthoDB" id="10466264at2759"/>
<proteinExistence type="predicted"/>
<accession>A0A8H4VC53</accession>
<sequence length="200" mass="21199">MADPIQTPRFLQTRAAGGQFQSTPRFASPQREQQLVEDVDDGANATDEWDSSASADGLRDSNHGLTAEAGDPSSSIESKAEDDSQHEHPSPDEEEDESDSVETNTPKRRKLSISPDGPSSHDDQALDATTSTDDDSAGPSSDDDLPSSAPAQHQQPVFHPAPRFMPAPEAGTPTAGPVPPPPAAISPADWRPGCRRGSRK</sequence>